<dbReference type="Proteomes" id="UP000321598">
    <property type="component" value="Unassembled WGS sequence"/>
</dbReference>
<proteinExistence type="predicted"/>
<dbReference type="STRING" id="1212545.SARL_08334"/>
<reference evidence="2 3" key="1">
    <citation type="submission" date="2018-06" db="EMBL/GenBank/DDBJ databases">
        <authorList>
            <consortium name="Pathogen Informatics"/>
            <person name="Doyle S."/>
        </authorList>
    </citation>
    <scope>NUCLEOTIDE SEQUENCE [LARGE SCALE GENOMIC DNA]</scope>
    <source>
        <strain evidence="2 3">NCTC12413</strain>
    </source>
</reference>
<protein>
    <submittedName>
        <fullName evidence="2">Uncharacterized protein</fullName>
    </submittedName>
</protein>
<evidence type="ECO:0000313" key="2">
    <source>
        <dbReference type="EMBL" id="SUJ07382.1"/>
    </source>
</evidence>
<dbReference type="Proteomes" id="UP000254956">
    <property type="component" value="Unassembled WGS sequence"/>
</dbReference>
<dbReference type="AlphaFoldDB" id="A0A380BUH9"/>
<evidence type="ECO:0000313" key="4">
    <source>
        <dbReference type="Proteomes" id="UP000321598"/>
    </source>
</evidence>
<sequence length="413" mass="47832">MKKYIDSIENITIYFEQEIIPYTTIIKAHQSKDGSIIGDKFFIEKTLYQLNEKLSYIYKATNNELMAKAFEQDIQNWIKSGLEFKPDFINTLENLKAPNNKELVMFVGPVKCPNGPKPTGYFFEAIFAQRYEPQLLNEIEKLLPHPGSGCQSTKLITGSNGVIEGNCIVFFPENISTKEKINNQSFAVFFFNKFQKIWMNETIQRANVLIDQSNWVSTTLTAEECYTVRSIWGYLHDYFHHKGPRPLNENLQSKMNFHSGILEEIKVDCESILTLDKYSLPYKNELLEFVILERLIRYPGQPDALTNFDAGTGYFLFEWLIENGNSLKINKSENLEINFELMLEDITKLVEEIKTIEKIDDDEVYKKSSKALVMKYLPSGKEGNRFSTPTRYRMLSERVVLPAGNLDFKSMSF</sequence>
<gene>
    <name evidence="2" type="ORF">NCTC12413_00142</name>
    <name evidence="1" type="ORF">SAR03_14970</name>
</gene>
<evidence type="ECO:0000313" key="3">
    <source>
        <dbReference type="Proteomes" id="UP000254956"/>
    </source>
</evidence>
<dbReference type="RefSeq" id="WP_103388319.1">
    <property type="nucleotide sequence ID" value="NZ_BKAV01000015.1"/>
</dbReference>
<keyword evidence="4" id="KW-1185">Reference proteome</keyword>
<reference evidence="1 4" key="2">
    <citation type="submission" date="2019-07" db="EMBL/GenBank/DDBJ databases">
        <title>Whole genome shotgun sequence of Staphylococcus arlettae NBRC 109765.</title>
        <authorList>
            <person name="Hosoyama A."/>
            <person name="Uohara A."/>
            <person name="Ohji S."/>
            <person name="Ichikawa N."/>
        </authorList>
    </citation>
    <scope>NUCLEOTIDE SEQUENCE [LARGE SCALE GENOMIC DNA]</scope>
    <source>
        <strain evidence="1 4">NBRC 109765</strain>
    </source>
</reference>
<dbReference type="InterPro" id="IPR046306">
    <property type="entry name" value="DUF6421"/>
</dbReference>
<evidence type="ECO:0000313" key="1">
    <source>
        <dbReference type="EMBL" id="GEQ00460.1"/>
    </source>
</evidence>
<accession>A0A380BUH9</accession>
<dbReference type="EMBL" id="BKAV01000015">
    <property type="protein sequence ID" value="GEQ00460.1"/>
    <property type="molecule type" value="Genomic_DNA"/>
</dbReference>
<dbReference type="EMBL" id="UGZE01000001">
    <property type="protein sequence ID" value="SUJ07382.1"/>
    <property type="molecule type" value="Genomic_DNA"/>
</dbReference>
<dbReference type="OrthoDB" id="2935458at2"/>
<name>A0A380BUH9_9STAP</name>
<organism evidence="2 3">
    <name type="scientific">Staphylococcus arlettae</name>
    <dbReference type="NCBI Taxonomy" id="29378"/>
    <lineage>
        <taxon>Bacteria</taxon>
        <taxon>Bacillati</taxon>
        <taxon>Bacillota</taxon>
        <taxon>Bacilli</taxon>
        <taxon>Bacillales</taxon>
        <taxon>Staphylococcaceae</taxon>
        <taxon>Staphylococcus</taxon>
    </lineage>
</organism>
<dbReference type="Pfam" id="PF19985">
    <property type="entry name" value="DUF6421"/>
    <property type="match status" value="1"/>
</dbReference>